<dbReference type="Pfam" id="PF00126">
    <property type="entry name" value="HTH_1"/>
    <property type="match status" value="1"/>
</dbReference>
<dbReference type="Pfam" id="PF03466">
    <property type="entry name" value="LysR_substrate"/>
    <property type="match status" value="1"/>
</dbReference>
<dbReference type="InterPro" id="IPR005119">
    <property type="entry name" value="LysR_subst-bd"/>
</dbReference>
<accession>A0A4R6VEZ8</accession>
<evidence type="ECO:0000256" key="1">
    <source>
        <dbReference type="ARBA" id="ARBA00009437"/>
    </source>
</evidence>
<organism evidence="6 7">
    <name type="scientific">Actinomycetospora succinea</name>
    <dbReference type="NCBI Taxonomy" id="663603"/>
    <lineage>
        <taxon>Bacteria</taxon>
        <taxon>Bacillati</taxon>
        <taxon>Actinomycetota</taxon>
        <taxon>Actinomycetes</taxon>
        <taxon>Pseudonocardiales</taxon>
        <taxon>Pseudonocardiaceae</taxon>
        <taxon>Actinomycetospora</taxon>
    </lineage>
</organism>
<sequence length="291" mass="30184">MLMELHQLRYLVAVAEEGGFTRAAAREHVAQPGISAQIARLERELGQTLFDRSARGVRLTPAGEAVLPHARAALAAVTGVRDTADELAGLVRGRVSVGMVRGGGVIDLPGLLGDFHRDHPGVEIRLVEAATDALLEGLRSHDLDLAWVGRDGDPPADLDVDVVLDVPLVAAVPPGGPLGETVTVAELAEHTVIALPVGAGVRAALDRAAADGGVTLHPALEAGSPPVLVDLALQGLGVAVVPSPALAGRDDLRSVPLVPEVRAQIDLARRRDAPLSPAARALLDRARAWIA</sequence>
<dbReference type="GO" id="GO:0005829">
    <property type="term" value="C:cytosol"/>
    <property type="evidence" value="ECO:0007669"/>
    <property type="project" value="TreeGrafter"/>
</dbReference>
<dbReference type="Gene3D" id="1.10.10.10">
    <property type="entry name" value="Winged helix-like DNA-binding domain superfamily/Winged helix DNA-binding domain"/>
    <property type="match status" value="1"/>
</dbReference>
<dbReference type="Gene3D" id="3.40.190.290">
    <property type="match status" value="1"/>
</dbReference>
<dbReference type="GO" id="GO:0003677">
    <property type="term" value="F:DNA binding"/>
    <property type="evidence" value="ECO:0007669"/>
    <property type="project" value="UniProtKB-KW"/>
</dbReference>
<evidence type="ECO:0000256" key="2">
    <source>
        <dbReference type="ARBA" id="ARBA00023015"/>
    </source>
</evidence>
<feature type="domain" description="HTH lysR-type" evidence="5">
    <location>
        <begin position="3"/>
        <end position="60"/>
    </location>
</feature>
<evidence type="ECO:0000256" key="3">
    <source>
        <dbReference type="ARBA" id="ARBA00023125"/>
    </source>
</evidence>
<dbReference type="FunFam" id="1.10.10.10:FF:000001">
    <property type="entry name" value="LysR family transcriptional regulator"/>
    <property type="match status" value="1"/>
</dbReference>
<protein>
    <submittedName>
        <fullName evidence="6">DNA-binding transcriptional LysR family regulator</fullName>
    </submittedName>
</protein>
<proteinExistence type="inferred from homology"/>
<comment type="caution">
    <text evidence="6">The sequence shown here is derived from an EMBL/GenBank/DDBJ whole genome shotgun (WGS) entry which is preliminary data.</text>
</comment>
<dbReference type="InterPro" id="IPR036390">
    <property type="entry name" value="WH_DNA-bd_sf"/>
</dbReference>
<evidence type="ECO:0000313" key="6">
    <source>
        <dbReference type="EMBL" id="TDQ61119.1"/>
    </source>
</evidence>
<dbReference type="SUPFAM" id="SSF53850">
    <property type="entry name" value="Periplasmic binding protein-like II"/>
    <property type="match status" value="1"/>
</dbReference>
<name>A0A4R6VEZ8_9PSEU</name>
<keyword evidence="4" id="KW-0804">Transcription</keyword>
<keyword evidence="3 6" id="KW-0238">DNA-binding</keyword>
<dbReference type="SUPFAM" id="SSF46785">
    <property type="entry name" value="Winged helix' DNA-binding domain"/>
    <property type="match status" value="1"/>
</dbReference>
<dbReference type="PRINTS" id="PR00039">
    <property type="entry name" value="HTHLYSR"/>
</dbReference>
<evidence type="ECO:0000313" key="7">
    <source>
        <dbReference type="Proteomes" id="UP000295705"/>
    </source>
</evidence>
<dbReference type="EMBL" id="SNYO01000003">
    <property type="protein sequence ID" value="TDQ61119.1"/>
    <property type="molecule type" value="Genomic_DNA"/>
</dbReference>
<reference evidence="6 7" key="1">
    <citation type="submission" date="2019-03" db="EMBL/GenBank/DDBJ databases">
        <title>Genomic Encyclopedia of Type Strains, Phase IV (KMG-IV): sequencing the most valuable type-strain genomes for metagenomic binning, comparative biology and taxonomic classification.</title>
        <authorList>
            <person name="Goeker M."/>
        </authorList>
    </citation>
    <scope>NUCLEOTIDE SEQUENCE [LARGE SCALE GENOMIC DNA]</scope>
    <source>
        <strain evidence="6 7">DSM 45775</strain>
    </source>
</reference>
<dbReference type="InterPro" id="IPR050950">
    <property type="entry name" value="HTH-type_LysR_regulators"/>
</dbReference>
<dbReference type="Proteomes" id="UP000295705">
    <property type="component" value="Unassembled WGS sequence"/>
</dbReference>
<dbReference type="InterPro" id="IPR036388">
    <property type="entry name" value="WH-like_DNA-bd_sf"/>
</dbReference>
<evidence type="ECO:0000256" key="4">
    <source>
        <dbReference type="ARBA" id="ARBA00023163"/>
    </source>
</evidence>
<comment type="similarity">
    <text evidence="1">Belongs to the LysR transcriptional regulatory family.</text>
</comment>
<dbReference type="PROSITE" id="PS50931">
    <property type="entry name" value="HTH_LYSR"/>
    <property type="match status" value="1"/>
</dbReference>
<dbReference type="AlphaFoldDB" id="A0A4R6VEZ8"/>
<keyword evidence="7" id="KW-1185">Reference proteome</keyword>
<gene>
    <name evidence="6" type="ORF">EV188_103626</name>
</gene>
<dbReference type="PANTHER" id="PTHR30419">
    <property type="entry name" value="HTH-TYPE TRANSCRIPTIONAL REGULATOR YBHD"/>
    <property type="match status" value="1"/>
</dbReference>
<dbReference type="GO" id="GO:0003700">
    <property type="term" value="F:DNA-binding transcription factor activity"/>
    <property type="evidence" value="ECO:0007669"/>
    <property type="project" value="InterPro"/>
</dbReference>
<evidence type="ECO:0000259" key="5">
    <source>
        <dbReference type="PROSITE" id="PS50931"/>
    </source>
</evidence>
<keyword evidence="2" id="KW-0805">Transcription regulation</keyword>
<dbReference type="InterPro" id="IPR000847">
    <property type="entry name" value="LysR_HTH_N"/>
</dbReference>